<sequence length="99" mass="11487">MQKICPARPVLDLLKGKYVIEILSEILADNNHFGSLLHNIPTINSRILSKRLREFEQEGLLERVILKANPPMSIEYQLTEKGLALRKVIEAMKNWQENY</sequence>
<dbReference type="InterPro" id="IPR036388">
    <property type="entry name" value="WH-like_DNA-bd_sf"/>
</dbReference>
<keyword evidence="2" id="KW-0238">DNA-binding</keyword>
<keyword evidence="3" id="KW-0804">Transcription</keyword>
<keyword evidence="6" id="KW-1185">Reference proteome</keyword>
<dbReference type="InterPro" id="IPR036390">
    <property type="entry name" value="WH_DNA-bd_sf"/>
</dbReference>
<name>A0ABV9JHD4_9LACT</name>
<evidence type="ECO:0000256" key="1">
    <source>
        <dbReference type="ARBA" id="ARBA00023015"/>
    </source>
</evidence>
<dbReference type="RefSeq" id="WP_213533098.1">
    <property type="nucleotide sequence ID" value="NZ_BOVQ01000001.1"/>
</dbReference>
<organism evidence="5 6">
    <name type="scientific">Lactococcus nasutitermitis</name>
    <dbReference type="NCBI Taxonomy" id="1652957"/>
    <lineage>
        <taxon>Bacteria</taxon>
        <taxon>Bacillati</taxon>
        <taxon>Bacillota</taxon>
        <taxon>Bacilli</taxon>
        <taxon>Lactobacillales</taxon>
        <taxon>Streptococcaceae</taxon>
        <taxon>Lactococcus</taxon>
    </lineage>
</organism>
<evidence type="ECO:0000313" key="6">
    <source>
        <dbReference type="Proteomes" id="UP001595987"/>
    </source>
</evidence>
<proteinExistence type="predicted"/>
<dbReference type="Pfam" id="PF01638">
    <property type="entry name" value="HxlR"/>
    <property type="match status" value="1"/>
</dbReference>
<gene>
    <name evidence="5" type="ORF">ACFO26_07790</name>
</gene>
<dbReference type="InterPro" id="IPR002577">
    <property type="entry name" value="HTH_HxlR"/>
</dbReference>
<dbReference type="PANTHER" id="PTHR33204">
    <property type="entry name" value="TRANSCRIPTIONAL REGULATOR, MARR FAMILY"/>
    <property type="match status" value="1"/>
</dbReference>
<comment type="caution">
    <text evidence="5">The sequence shown here is derived from an EMBL/GenBank/DDBJ whole genome shotgun (WGS) entry which is preliminary data.</text>
</comment>
<reference evidence="6" key="1">
    <citation type="journal article" date="2019" name="Int. J. Syst. Evol. Microbiol.">
        <title>The Global Catalogue of Microorganisms (GCM) 10K type strain sequencing project: providing services to taxonomists for standard genome sequencing and annotation.</title>
        <authorList>
            <consortium name="The Broad Institute Genomics Platform"/>
            <consortium name="The Broad Institute Genome Sequencing Center for Infectious Disease"/>
            <person name="Wu L."/>
            <person name="Ma J."/>
        </authorList>
    </citation>
    <scope>NUCLEOTIDE SEQUENCE [LARGE SCALE GENOMIC DNA]</scope>
    <source>
        <strain evidence="6">CCUG 63287</strain>
    </source>
</reference>
<evidence type="ECO:0000259" key="4">
    <source>
        <dbReference type="PROSITE" id="PS51118"/>
    </source>
</evidence>
<evidence type="ECO:0000313" key="5">
    <source>
        <dbReference type="EMBL" id="MFC4652810.1"/>
    </source>
</evidence>
<dbReference type="Gene3D" id="1.10.10.10">
    <property type="entry name" value="Winged helix-like DNA-binding domain superfamily/Winged helix DNA-binding domain"/>
    <property type="match status" value="1"/>
</dbReference>
<evidence type="ECO:0000256" key="3">
    <source>
        <dbReference type="ARBA" id="ARBA00023163"/>
    </source>
</evidence>
<dbReference type="SUPFAM" id="SSF46785">
    <property type="entry name" value="Winged helix' DNA-binding domain"/>
    <property type="match status" value="1"/>
</dbReference>
<keyword evidence="1" id="KW-0805">Transcription regulation</keyword>
<dbReference type="Proteomes" id="UP001595987">
    <property type="component" value="Unassembled WGS sequence"/>
</dbReference>
<feature type="domain" description="HTH hxlR-type" evidence="4">
    <location>
        <begin position="5"/>
        <end position="99"/>
    </location>
</feature>
<dbReference type="PANTHER" id="PTHR33204:SF18">
    <property type="entry name" value="TRANSCRIPTIONAL REGULATORY PROTEIN"/>
    <property type="match status" value="1"/>
</dbReference>
<evidence type="ECO:0000256" key="2">
    <source>
        <dbReference type="ARBA" id="ARBA00023125"/>
    </source>
</evidence>
<protein>
    <submittedName>
        <fullName evidence="5">Winged helix-turn-helix transcriptional regulator</fullName>
    </submittedName>
</protein>
<accession>A0ABV9JHD4</accession>
<dbReference type="EMBL" id="JBHSGD010000005">
    <property type="protein sequence ID" value="MFC4652810.1"/>
    <property type="molecule type" value="Genomic_DNA"/>
</dbReference>
<dbReference type="PROSITE" id="PS51118">
    <property type="entry name" value="HTH_HXLR"/>
    <property type="match status" value="1"/>
</dbReference>